<gene>
    <name evidence="1" type="ORF">Vbra_3859</name>
</gene>
<keyword evidence="2" id="KW-1185">Reference proteome</keyword>
<protein>
    <submittedName>
        <fullName evidence="1">Uncharacterized protein</fullName>
    </submittedName>
</protein>
<dbReference type="AlphaFoldDB" id="A0A0G4EIJ9"/>
<name>A0A0G4EIJ9_VITBC</name>
<dbReference type="Proteomes" id="UP000041254">
    <property type="component" value="Unassembled WGS sequence"/>
</dbReference>
<evidence type="ECO:0000313" key="2">
    <source>
        <dbReference type="Proteomes" id="UP000041254"/>
    </source>
</evidence>
<reference evidence="1 2" key="1">
    <citation type="submission" date="2014-11" db="EMBL/GenBank/DDBJ databases">
        <authorList>
            <person name="Zhu J."/>
            <person name="Qi W."/>
            <person name="Song R."/>
        </authorList>
    </citation>
    <scope>NUCLEOTIDE SEQUENCE [LARGE SCALE GENOMIC DNA]</scope>
</reference>
<evidence type="ECO:0000313" key="1">
    <source>
        <dbReference type="EMBL" id="CEL96823.1"/>
    </source>
</evidence>
<organism evidence="1 2">
    <name type="scientific">Vitrella brassicaformis (strain CCMP3155)</name>
    <dbReference type="NCBI Taxonomy" id="1169540"/>
    <lineage>
        <taxon>Eukaryota</taxon>
        <taxon>Sar</taxon>
        <taxon>Alveolata</taxon>
        <taxon>Colpodellida</taxon>
        <taxon>Vitrellaceae</taxon>
        <taxon>Vitrella</taxon>
    </lineage>
</organism>
<sequence length="193" mass="21865">MPRTNMPTAIFERTTTPPKSAVRWRLSAPIAACLSYLVACIFPFPRCLTTHSCSNGTAKTRVWVCGNVHVNALPVDTVGDFVEKAVLDRHIAAYELMRNDMNSKVKEVGIEKERELETKNKEIADKDGQIRQLQQSEAQLRHQICAMEQHIAALQQQIMAMQPAMQYWAQVQMAQQMWRTQQQQLVGQAVASL</sequence>
<dbReference type="InParanoid" id="A0A0G4EIJ9"/>
<proteinExistence type="predicted"/>
<dbReference type="VEuPathDB" id="CryptoDB:Vbra_3859"/>
<dbReference type="EMBL" id="CDMY01000247">
    <property type="protein sequence ID" value="CEL96823.1"/>
    <property type="molecule type" value="Genomic_DNA"/>
</dbReference>
<accession>A0A0G4EIJ9</accession>